<accession>A0A517WWQ2</accession>
<dbReference type="AlphaFoldDB" id="A0A517WWQ2"/>
<dbReference type="Proteomes" id="UP000318384">
    <property type="component" value="Chromosome"/>
</dbReference>
<name>A0A517WWQ2_9PLAN</name>
<keyword evidence="3" id="KW-1185">Reference proteome</keyword>
<organism evidence="2 3">
    <name type="scientific">Gimesia aquarii</name>
    <dbReference type="NCBI Taxonomy" id="2527964"/>
    <lineage>
        <taxon>Bacteria</taxon>
        <taxon>Pseudomonadati</taxon>
        <taxon>Planctomycetota</taxon>
        <taxon>Planctomycetia</taxon>
        <taxon>Planctomycetales</taxon>
        <taxon>Planctomycetaceae</taxon>
        <taxon>Gimesia</taxon>
    </lineage>
</organism>
<dbReference type="InterPro" id="IPR046235">
    <property type="entry name" value="DUF6268"/>
</dbReference>
<dbReference type="OrthoDB" id="249490at2"/>
<evidence type="ECO:0000259" key="1">
    <source>
        <dbReference type="Pfam" id="PF19783"/>
    </source>
</evidence>
<protein>
    <recommendedName>
        <fullName evidence="1">DUF6268 domain-containing protein</fullName>
    </recommendedName>
</protein>
<feature type="domain" description="DUF6268" evidence="1">
    <location>
        <begin position="115"/>
        <end position="297"/>
    </location>
</feature>
<dbReference type="PROSITE" id="PS51257">
    <property type="entry name" value="PROKAR_LIPOPROTEIN"/>
    <property type="match status" value="1"/>
</dbReference>
<dbReference type="EMBL" id="CP037422">
    <property type="protein sequence ID" value="QDU09701.1"/>
    <property type="molecule type" value="Genomic_DNA"/>
</dbReference>
<evidence type="ECO:0000313" key="2">
    <source>
        <dbReference type="EMBL" id="QDU09701.1"/>
    </source>
</evidence>
<proteinExistence type="predicted"/>
<dbReference type="SUPFAM" id="SSF56935">
    <property type="entry name" value="Porins"/>
    <property type="match status" value="1"/>
</dbReference>
<dbReference type="RefSeq" id="WP_145176332.1">
    <property type="nucleotide sequence ID" value="NZ_CP037422.1"/>
</dbReference>
<gene>
    <name evidence="2" type="ORF">V202x_30920</name>
</gene>
<sequence>MIKTFQLHLGYVRSVLLFYLGIVAGCSGLPRSAPEVAATEEAPSVKMKNQMGMGGNPGSPFGIGVSGGYSTGSDLSAGQIRVNGRGIIPINPPKRMMMLQPSFSTTSFDVDALFDTPSEVYNIGLNMMWMERINERTMLSFGANPSITGDADSLGDNVRVFAMGMLSWQWIPNKLKLTAGAAYTGRDDIPVLPMAGLQWNPNEDWNISVILPKPKIAYRIHNIGESSTWIYFSGGLGGGTWDVLRTNGTTDEFSYTEFQAVMGIEHSTELAGRLFAELGTGFSRKLEYRETAEEQSFGNSLLLRGGWNY</sequence>
<dbReference type="Pfam" id="PF19783">
    <property type="entry name" value="DUF6268"/>
    <property type="match status" value="1"/>
</dbReference>
<evidence type="ECO:0000313" key="3">
    <source>
        <dbReference type="Proteomes" id="UP000318384"/>
    </source>
</evidence>
<reference evidence="2 3" key="1">
    <citation type="submission" date="2019-03" db="EMBL/GenBank/DDBJ databases">
        <title>Deep-cultivation of Planctomycetes and their phenomic and genomic characterization uncovers novel biology.</title>
        <authorList>
            <person name="Wiegand S."/>
            <person name="Jogler M."/>
            <person name="Boedeker C."/>
            <person name="Pinto D."/>
            <person name="Vollmers J."/>
            <person name="Rivas-Marin E."/>
            <person name="Kohn T."/>
            <person name="Peeters S.H."/>
            <person name="Heuer A."/>
            <person name="Rast P."/>
            <person name="Oberbeckmann S."/>
            <person name="Bunk B."/>
            <person name="Jeske O."/>
            <person name="Meyerdierks A."/>
            <person name="Storesund J.E."/>
            <person name="Kallscheuer N."/>
            <person name="Luecker S."/>
            <person name="Lage O.M."/>
            <person name="Pohl T."/>
            <person name="Merkel B.J."/>
            <person name="Hornburger P."/>
            <person name="Mueller R.-W."/>
            <person name="Bruemmer F."/>
            <person name="Labrenz M."/>
            <person name="Spormann A.M."/>
            <person name="Op den Camp H."/>
            <person name="Overmann J."/>
            <person name="Amann R."/>
            <person name="Jetten M.S.M."/>
            <person name="Mascher T."/>
            <person name="Medema M.H."/>
            <person name="Devos D.P."/>
            <person name="Kaster A.-K."/>
            <person name="Ovreas L."/>
            <person name="Rohde M."/>
            <person name="Galperin M.Y."/>
            <person name="Jogler C."/>
        </authorList>
    </citation>
    <scope>NUCLEOTIDE SEQUENCE [LARGE SCALE GENOMIC DNA]</scope>
    <source>
        <strain evidence="2 3">V202</strain>
    </source>
</reference>